<dbReference type="SUPFAM" id="SSF53474">
    <property type="entry name" value="alpha/beta-Hydrolases"/>
    <property type="match status" value="3"/>
</dbReference>
<dbReference type="InterPro" id="IPR002921">
    <property type="entry name" value="Fungal_lipase-type"/>
</dbReference>
<comment type="similarity">
    <text evidence="1 5">Belongs to the AB hydrolase superfamily. Lipase family.</text>
</comment>
<keyword evidence="8" id="KW-1185">Reference proteome</keyword>
<evidence type="ECO:0000256" key="1">
    <source>
        <dbReference type="ARBA" id="ARBA00010701"/>
    </source>
</evidence>
<evidence type="ECO:0000256" key="2">
    <source>
        <dbReference type="ARBA" id="ARBA00022801"/>
    </source>
</evidence>
<dbReference type="InterPro" id="IPR033556">
    <property type="entry name" value="PLA"/>
</dbReference>
<comment type="caution">
    <text evidence="7">The sequence shown here is derived from an EMBL/GenBank/DDBJ whole genome shotgun (WGS) entry which is preliminary data.</text>
</comment>
<keyword evidence="2 5" id="KW-0378">Hydrolase</keyword>
<comment type="function">
    <text evidence="5">Acylhydrolase that catalyzes the hydrolysis of phospholipids at the sn-1 position.</text>
</comment>
<accession>A0A9Q1KQJ9</accession>
<evidence type="ECO:0000259" key="6">
    <source>
        <dbReference type="Pfam" id="PF01764"/>
    </source>
</evidence>
<sequence>MNSHHDHNIAKKWRKLSGENHWQGLLDPLDVDFRRSLIHYGEMAQAAYDTFNSTKISKYAGSSRFSKRNLFLKTGLETGRPYKYRVTKFLYATSGIEVPDAFIYKSLSREAWSKESNFMGYVAVAEDESVGLLGRREIVVVWRGTIQSLEWVNDLQFAQVSASSIVGHGANGEEVKVHQGWFSIYTSEDPRSPFNKTSARNQVLDEIQRLVQQYKDEEISITITGHSLGAALSTLNAVDIVNNISQLKSFPAKSFLVTAILFASPRVGDSNLNKIFSKHDNLRLLRVRNALDIVPNYPLIGYSDVGEELEIDTTKSPYLKGAAGLFANWHNLEVYLHGVAGTKGKKGGFKLVVDRDISLVNKHMDILKDEYLMPIEWWTLKNKGMVQQPNGSWLLLSKAPTPPKWRPHGGHPTSFGHRDMADKWQTLMGRDNWDGQLDPLDIDLRRIIIHYGEMAQATYDTFVREKYSKFAGSSRFSKRNFFAELGLELCHPYTYKVTKFFYALSGIDVPDSFILKSMSREAWSMESNFMGYIAVAEDESVALLGRRDIVVAWRGTIQALEWVNDFRFTQVSASEVLGLVGGADVGDEDEPKVHQGWYSIYTSKDPNSSFNKTSARDQVLTELRRLVEKYKNEEISITVTGHSLGAALATLNAVDIVANNVNRPKNSPRIKPCMVTAMAFASPRVGDGTFKEKFSEYSDLRVLRIRNAKDIVPNYPLLGYSDVGEELRMDVMQSPYLKGPGTFANWHNLEVYLHGVAGTQGSKGGFKLAVERDIALLNKLRDNLKDEYLIPVGWWVLRNKDIDLRRYIIQYGEMAQATYDTFIAENKSKYAGASRFSKKDFFSKVGLGMANHPCKYTVTKFFYATSGVDVPDAFILKSLSREAWSKESNWMGYIAVAADETVALLGRREIVIAWRGTIQSLEWVNDLQFIQVSASDILGKDKDGGVPHVHQGWYSVYTSDDPRSPFNTTSARNQVLTELQNLVEQYKNEEISITVTGHSLGAALATLNAVDIVANKLNIPKDSPNKAFLVTVFAFASPRVGDSSLKKLFSQHDQHLKALKIRNMLDIVPNYPLIGYSNVGQELIIDTTKSPYLKNPGNAGTWHNLENYLHGVAGTQGIKGGFELEVDRDIALVNKGMDNLKDEYLVPVAWWIQKNKGMVQMLDGSWRLMDHEIDQDGDSKMIVPNSMVNN</sequence>
<dbReference type="PANTHER" id="PTHR31828">
    <property type="entry name" value="PHOSPHOLIPASE A1-IIGAMMA"/>
    <property type="match status" value="1"/>
</dbReference>
<gene>
    <name evidence="7" type="ORF">Cgig2_028841</name>
</gene>
<dbReference type="CDD" id="cd00519">
    <property type="entry name" value="Lipase_3"/>
    <property type="match status" value="3"/>
</dbReference>
<reference evidence="7" key="1">
    <citation type="submission" date="2022-04" db="EMBL/GenBank/DDBJ databases">
        <title>Carnegiea gigantea Genome sequencing and assembly v2.</title>
        <authorList>
            <person name="Copetti D."/>
            <person name="Sanderson M.J."/>
            <person name="Burquez A."/>
            <person name="Wojciechowski M.F."/>
        </authorList>
    </citation>
    <scope>NUCLEOTIDE SEQUENCE</scope>
    <source>
        <strain evidence="7">SGP5-SGP5p</strain>
        <tissue evidence="7">Aerial part</tissue>
    </source>
</reference>
<dbReference type="GO" id="GO:0005737">
    <property type="term" value="C:cytoplasm"/>
    <property type="evidence" value="ECO:0007669"/>
    <property type="project" value="UniProtKB-ARBA"/>
</dbReference>
<evidence type="ECO:0000256" key="3">
    <source>
        <dbReference type="ARBA" id="ARBA00022963"/>
    </source>
</evidence>
<dbReference type="PANTHER" id="PTHR31828:SF1">
    <property type="entry name" value="PHOSPHOLIPASE A1-IIGAMMA"/>
    <property type="match status" value="1"/>
</dbReference>
<dbReference type="GO" id="GO:0008970">
    <property type="term" value="F:phospholipase A1 activity"/>
    <property type="evidence" value="ECO:0007669"/>
    <property type="project" value="UniProtKB-UniRule"/>
</dbReference>
<evidence type="ECO:0000256" key="5">
    <source>
        <dbReference type="RuleBase" id="RU367093"/>
    </source>
</evidence>
<name>A0A9Q1KQJ9_9CARY</name>
<feature type="domain" description="Fungal lipase-type" evidence="6">
    <location>
        <begin position="550"/>
        <end position="717"/>
    </location>
</feature>
<proteinExistence type="inferred from homology"/>
<feature type="domain" description="Fungal lipase-type" evidence="6">
    <location>
        <begin position="139"/>
        <end position="300"/>
    </location>
</feature>
<dbReference type="FunFam" id="3.40.50.1820:FF:000065">
    <property type="entry name" value="Phospholipase A1-II 3"/>
    <property type="match status" value="3"/>
</dbReference>
<dbReference type="OrthoDB" id="426718at2759"/>
<feature type="domain" description="Fungal lipase-type" evidence="6">
    <location>
        <begin position="911"/>
        <end position="1074"/>
    </location>
</feature>
<keyword evidence="3 5" id="KW-0442">Lipid degradation</keyword>
<dbReference type="Proteomes" id="UP001153076">
    <property type="component" value="Unassembled WGS sequence"/>
</dbReference>
<evidence type="ECO:0000313" key="8">
    <source>
        <dbReference type="Proteomes" id="UP001153076"/>
    </source>
</evidence>
<dbReference type="Gene3D" id="3.40.50.1820">
    <property type="entry name" value="alpha/beta hydrolase"/>
    <property type="match status" value="3"/>
</dbReference>
<protein>
    <recommendedName>
        <fullName evidence="5">Phospholipase A1</fullName>
        <ecNumber evidence="5">3.1.1.-</ecNumber>
    </recommendedName>
</protein>
<dbReference type="InterPro" id="IPR029058">
    <property type="entry name" value="AB_hydrolase_fold"/>
</dbReference>
<evidence type="ECO:0000313" key="7">
    <source>
        <dbReference type="EMBL" id="KAJ8447965.1"/>
    </source>
</evidence>
<dbReference type="Pfam" id="PF01764">
    <property type="entry name" value="Lipase_3"/>
    <property type="match status" value="3"/>
</dbReference>
<dbReference type="EC" id="3.1.1.-" evidence="5"/>
<evidence type="ECO:0000256" key="4">
    <source>
        <dbReference type="ARBA" id="ARBA00023098"/>
    </source>
</evidence>
<keyword evidence="4 5" id="KW-0443">Lipid metabolism</keyword>
<dbReference type="EMBL" id="JAKOGI010000033">
    <property type="protein sequence ID" value="KAJ8447965.1"/>
    <property type="molecule type" value="Genomic_DNA"/>
</dbReference>
<dbReference type="AlphaFoldDB" id="A0A9Q1KQJ9"/>
<dbReference type="GO" id="GO:0016042">
    <property type="term" value="P:lipid catabolic process"/>
    <property type="evidence" value="ECO:0007669"/>
    <property type="project" value="UniProtKB-UniRule"/>
</dbReference>
<organism evidence="7 8">
    <name type="scientific">Carnegiea gigantea</name>
    <dbReference type="NCBI Taxonomy" id="171969"/>
    <lineage>
        <taxon>Eukaryota</taxon>
        <taxon>Viridiplantae</taxon>
        <taxon>Streptophyta</taxon>
        <taxon>Embryophyta</taxon>
        <taxon>Tracheophyta</taxon>
        <taxon>Spermatophyta</taxon>
        <taxon>Magnoliopsida</taxon>
        <taxon>eudicotyledons</taxon>
        <taxon>Gunneridae</taxon>
        <taxon>Pentapetalae</taxon>
        <taxon>Caryophyllales</taxon>
        <taxon>Cactineae</taxon>
        <taxon>Cactaceae</taxon>
        <taxon>Cactoideae</taxon>
        <taxon>Echinocereeae</taxon>
        <taxon>Carnegiea</taxon>
    </lineage>
</organism>